<reference evidence="4 5" key="1">
    <citation type="submission" date="2013-11" db="EMBL/GenBank/DDBJ databases">
        <title>Genome sequencing of Stegodyphus mimosarum.</title>
        <authorList>
            <person name="Bechsgaard J."/>
        </authorList>
    </citation>
    <scope>NUCLEOTIDE SEQUENCE [LARGE SCALE GENOMIC DNA]</scope>
</reference>
<dbReference type="OrthoDB" id="6347145at2759"/>
<keyword evidence="5" id="KW-1185">Reference proteome</keyword>
<dbReference type="GO" id="GO:0007020">
    <property type="term" value="P:microtubule nucleation"/>
    <property type="evidence" value="ECO:0007669"/>
    <property type="project" value="TreeGrafter"/>
</dbReference>
<comment type="similarity">
    <text evidence="1">Belongs to the SLAIN motif-containing family.</text>
</comment>
<feature type="compositionally biased region" description="Polar residues" evidence="3">
    <location>
        <begin position="476"/>
        <end position="489"/>
    </location>
</feature>
<feature type="compositionally biased region" description="Low complexity" evidence="3">
    <location>
        <begin position="363"/>
        <end position="372"/>
    </location>
</feature>
<evidence type="ECO:0000256" key="1">
    <source>
        <dbReference type="ARBA" id="ARBA00006652"/>
    </source>
</evidence>
<evidence type="ECO:0000313" key="5">
    <source>
        <dbReference type="Proteomes" id="UP000054359"/>
    </source>
</evidence>
<evidence type="ECO:0000256" key="2">
    <source>
        <dbReference type="ARBA" id="ARBA00023054"/>
    </source>
</evidence>
<accession>A0A087US36</accession>
<feature type="region of interest" description="Disordered" evidence="3">
    <location>
        <begin position="306"/>
        <end position="420"/>
    </location>
</feature>
<dbReference type="PANTHER" id="PTHR22406:SF7">
    <property type="entry name" value="NASCENT POLYPEPTIDE-ASSOCIATED COMPLEX SUBUNIT ALPHA, MUSCLE-SPECIFIC FORM"/>
    <property type="match status" value="1"/>
</dbReference>
<feature type="compositionally biased region" description="Basic and acidic residues" evidence="3">
    <location>
        <begin position="26"/>
        <end position="50"/>
    </location>
</feature>
<dbReference type="EMBL" id="KK121305">
    <property type="protein sequence ID" value="KFM80175.1"/>
    <property type="molecule type" value="Genomic_DNA"/>
</dbReference>
<dbReference type="GO" id="GO:0035371">
    <property type="term" value="C:microtubule plus-end"/>
    <property type="evidence" value="ECO:0007669"/>
    <property type="project" value="TreeGrafter"/>
</dbReference>
<feature type="compositionally biased region" description="Basic and acidic residues" evidence="3">
    <location>
        <begin position="375"/>
        <end position="389"/>
    </location>
</feature>
<dbReference type="Proteomes" id="UP000054359">
    <property type="component" value="Unassembled WGS sequence"/>
</dbReference>
<organism evidence="4 5">
    <name type="scientific">Stegodyphus mimosarum</name>
    <name type="common">African social velvet spider</name>
    <dbReference type="NCBI Taxonomy" id="407821"/>
    <lineage>
        <taxon>Eukaryota</taxon>
        <taxon>Metazoa</taxon>
        <taxon>Ecdysozoa</taxon>
        <taxon>Arthropoda</taxon>
        <taxon>Chelicerata</taxon>
        <taxon>Arachnida</taxon>
        <taxon>Araneae</taxon>
        <taxon>Araneomorphae</taxon>
        <taxon>Entelegynae</taxon>
        <taxon>Eresoidea</taxon>
        <taxon>Eresidae</taxon>
        <taxon>Stegodyphus</taxon>
    </lineage>
</organism>
<feature type="region of interest" description="Disordered" evidence="3">
    <location>
        <begin position="436"/>
        <end position="536"/>
    </location>
</feature>
<feature type="compositionally biased region" description="Polar residues" evidence="3">
    <location>
        <begin position="436"/>
        <end position="453"/>
    </location>
</feature>
<evidence type="ECO:0000313" key="4">
    <source>
        <dbReference type="EMBL" id="KFM80175.1"/>
    </source>
</evidence>
<dbReference type="InterPro" id="IPR026179">
    <property type="entry name" value="Slain"/>
</dbReference>
<name>A0A087US36_STEMI</name>
<dbReference type="GO" id="GO:0031122">
    <property type="term" value="P:cytoplasmic microtubule organization"/>
    <property type="evidence" value="ECO:0007669"/>
    <property type="project" value="TreeGrafter"/>
</dbReference>
<protein>
    <recommendedName>
        <fullName evidence="6">SLAIN motif-containing protein 2</fullName>
    </recommendedName>
</protein>
<feature type="region of interest" description="Disordered" evidence="3">
    <location>
        <begin position="1"/>
        <end position="54"/>
    </location>
</feature>
<feature type="compositionally biased region" description="Polar residues" evidence="3">
    <location>
        <begin position="141"/>
        <end position="155"/>
    </location>
</feature>
<sequence>MQFTLPDSMESKNQSTSATSNEDQTQEDKAEFVDAPSDRESSIESFHTNKSELSIPTETELIDVDDIELSDEESWLYKSPKKLTSDEKALSTYKWLHKDVEEMDNMELYVTKNALVSKLNQLKMLNADVEKRLTKDKTTTSHKQISDKTSAVTPTHEVTTKAKDNHLNQEQIVSSIKLEQEPNKSSENVLDVMDVHEIARLQEERLKQSASRFRSQADISGKHLHQDSKMTSSISVQNVGLTKPSSVEALNICNGKINHSAAYGLNPMQGMKQQHMFGSSASLNRNQDLYCGSLPNINRGYYSLRKERKSKHPSDHKSPCPLPIYPSHPKGTANGSMKELPIESQAKMTSAPCAYRESRTLPSSYRVNSRSKSSSRRDLNLTPSPRRESAPFFPSYKSNPVSDTNRRDSAPCNPRRFLSPVSSPTLYQRCNVSSPVLQSPTKAHNNSFQTKKTPPSAEYHRNASHSPSRRLPLNPVHNQSPKRGNSPASPRNGDFRSLKLPSKIPNPASRSGIPVPSMPYISRANADDDSWSDDCF</sequence>
<gene>
    <name evidence="4" type="ORF">X975_01094</name>
</gene>
<feature type="region of interest" description="Disordered" evidence="3">
    <location>
        <begin position="135"/>
        <end position="155"/>
    </location>
</feature>
<evidence type="ECO:0008006" key="6">
    <source>
        <dbReference type="Google" id="ProtNLM"/>
    </source>
</evidence>
<feature type="compositionally biased region" description="Polar residues" evidence="3">
    <location>
        <begin position="1"/>
        <end position="23"/>
    </location>
</feature>
<proteinExistence type="inferred from homology"/>
<keyword evidence="2" id="KW-0175">Coiled coil</keyword>
<feature type="compositionally biased region" description="Acidic residues" evidence="3">
    <location>
        <begin position="527"/>
        <end position="536"/>
    </location>
</feature>
<dbReference type="OMA" id="NINPGYY"/>
<dbReference type="PANTHER" id="PTHR22406">
    <property type="entry name" value="NASCENT POLYPEPTIDE-ASSOCIATED COMPLEX SUBUNIT ALPHA, MUSCLE-SPECIFIC FORM"/>
    <property type="match status" value="1"/>
</dbReference>
<dbReference type="GO" id="GO:0031116">
    <property type="term" value="P:positive regulation of microtubule polymerization"/>
    <property type="evidence" value="ECO:0007669"/>
    <property type="project" value="TreeGrafter"/>
</dbReference>
<evidence type="ECO:0000256" key="3">
    <source>
        <dbReference type="SAM" id="MobiDB-lite"/>
    </source>
</evidence>
<dbReference type="AlphaFoldDB" id="A0A087US36"/>
<feature type="non-terminal residue" evidence="4">
    <location>
        <position position="536"/>
    </location>
</feature>